<dbReference type="PANTHER" id="PTHR43808:SF25">
    <property type="entry name" value="PEPTIDASE M20 DIMERISATION DOMAIN-CONTAINING PROTEIN"/>
    <property type="match status" value="1"/>
</dbReference>
<dbReference type="AlphaFoldDB" id="A0A2I8VQ02"/>
<evidence type="ECO:0000313" key="4">
    <source>
        <dbReference type="Proteomes" id="UP000236584"/>
    </source>
</evidence>
<dbReference type="GO" id="GO:0016787">
    <property type="term" value="F:hydrolase activity"/>
    <property type="evidence" value="ECO:0007669"/>
    <property type="project" value="UniProtKB-KW"/>
</dbReference>
<evidence type="ECO:0000256" key="1">
    <source>
        <dbReference type="ARBA" id="ARBA00022801"/>
    </source>
</evidence>
<dbReference type="Pfam" id="PF01546">
    <property type="entry name" value="Peptidase_M20"/>
    <property type="match status" value="1"/>
</dbReference>
<sequence length="193" mass="20405">MIDFLRTLVSTPSVTGEEAAVQEHVVEKFGSLGLAPDVWEPDPDALRDHPGYFETTSYTRVGYEGRPNVAAVRAGAGEGRSLGFSGHVDVVPVDDDEWTYDPWGGEVDDGRLYGRGSADMKGGIAAFVHAVEMLDELGVELAGDLILQTTIEEEDGGVGGVLSALERGYQPDAAVVSEPWEVPNVGIASAGAM</sequence>
<proteinExistence type="predicted"/>
<evidence type="ECO:0008006" key="5">
    <source>
        <dbReference type="Google" id="ProtNLM"/>
    </source>
</evidence>
<dbReference type="Gene3D" id="3.40.630.10">
    <property type="entry name" value="Zn peptidases"/>
    <property type="match status" value="1"/>
</dbReference>
<dbReference type="Proteomes" id="UP000236584">
    <property type="component" value="Chromosome"/>
</dbReference>
<dbReference type="InterPro" id="IPR050072">
    <property type="entry name" value="Peptidase_M20A"/>
</dbReference>
<dbReference type="PROSITE" id="PS00758">
    <property type="entry name" value="ARGE_DAPE_CPG2_1"/>
    <property type="match status" value="1"/>
</dbReference>
<accession>A0A2I8VQ02</accession>
<gene>
    <name evidence="3" type="ORF">C2R22_14640</name>
</gene>
<dbReference type="PANTHER" id="PTHR43808">
    <property type="entry name" value="ACETYLORNITHINE DEACETYLASE"/>
    <property type="match status" value="1"/>
</dbReference>
<protein>
    <recommendedName>
        <fullName evidence="5">Acetylornithine deacetylase</fullName>
    </recommendedName>
</protein>
<dbReference type="InterPro" id="IPR001261">
    <property type="entry name" value="ArgE/DapE_CS"/>
</dbReference>
<name>A0A2I8VQ02_9EURY</name>
<dbReference type="InterPro" id="IPR002933">
    <property type="entry name" value="Peptidase_M20"/>
</dbReference>
<evidence type="ECO:0000256" key="2">
    <source>
        <dbReference type="ARBA" id="ARBA00022833"/>
    </source>
</evidence>
<evidence type="ECO:0000313" key="3">
    <source>
        <dbReference type="EMBL" id="AUV84003.1"/>
    </source>
</evidence>
<organism evidence="3 4">
    <name type="scientific">Salinigranum rubrum</name>
    <dbReference type="NCBI Taxonomy" id="755307"/>
    <lineage>
        <taxon>Archaea</taxon>
        <taxon>Methanobacteriati</taxon>
        <taxon>Methanobacteriota</taxon>
        <taxon>Stenosarchaea group</taxon>
        <taxon>Halobacteria</taxon>
        <taxon>Halobacteriales</taxon>
        <taxon>Haloferacaceae</taxon>
        <taxon>Salinigranum</taxon>
    </lineage>
</organism>
<keyword evidence="4" id="KW-1185">Reference proteome</keyword>
<keyword evidence="1" id="KW-0378">Hydrolase</keyword>
<reference evidence="3 4" key="1">
    <citation type="submission" date="2018-01" db="EMBL/GenBank/DDBJ databases">
        <title>Complete genome sequence of Salinigranum rubrum GX10T, an extremely halophilic archaeon isolated from a marine solar saltern.</title>
        <authorList>
            <person name="Han S."/>
        </authorList>
    </citation>
    <scope>NUCLEOTIDE SEQUENCE [LARGE SCALE GENOMIC DNA]</scope>
    <source>
        <strain evidence="3 4">GX10</strain>
    </source>
</reference>
<keyword evidence="2" id="KW-0862">Zinc</keyword>
<dbReference type="KEGG" id="srub:C2R22_14640"/>
<dbReference type="EMBL" id="CP026309">
    <property type="protein sequence ID" value="AUV84003.1"/>
    <property type="molecule type" value="Genomic_DNA"/>
</dbReference>
<dbReference type="SUPFAM" id="SSF53187">
    <property type="entry name" value="Zn-dependent exopeptidases"/>
    <property type="match status" value="1"/>
</dbReference>